<dbReference type="SUPFAM" id="SSF55931">
    <property type="entry name" value="Glutamine synthetase/guanido kinase"/>
    <property type="match status" value="1"/>
</dbReference>
<sequence length="529" mass="60774">MKNTKNSSHLIKNIDWLLQDDVIATLPDSKVGLEKETLRVSHEGKISQLPHPKALGSALTNAHITTDYSESLTEFITPPLNSIKESLTFLNNTQKFVYDKLDNEILWATSMPCVVAGETSIPIAEYGSSNVGKMKTVYRKGLAHRYGRVMQVIAGVHYNYSLGYSFWEKYQAHQNNTDNLNDFISEQYFGILRNLLRNGWVIPYLFGASPAVCKSFLGGQSTNLEHFDVTSYYQPYATSLRMGDIGYQNNKENESGVKADYNSLNKYVESLKSATETPYSGYINIGIKSNGEFQQLNTHILQIENEYYSTVRPKQILNNNEKPSLALKKRGVQYIELRSLDVNAFEPSGINEEQMYFIEAFILLCLLQKSDSITKQEQVEIDHNEIETAHYGRTPEFTLLQRGSKRLLKDWGVELCYEMKEICIALDEANNTNNYSKSLIVQRNAFIDPDKTPSAKMLFEMRNRNEGFYHFALRLSQQHKKFFDEYDINENQIKFYEDLATASVDKQKEIESLDSISFEQYLKNYFSQI</sequence>
<keyword evidence="5" id="KW-0547">Nucleotide-binding</keyword>
<keyword evidence="4" id="KW-0317">Glutathione biosynthesis</keyword>
<evidence type="ECO:0000256" key="2">
    <source>
        <dbReference type="ARBA" id="ARBA00012220"/>
    </source>
</evidence>
<feature type="domain" description="Glutamate--cysteine ligase" evidence="8">
    <location>
        <begin position="15"/>
        <end position="385"/>
    </location>
</feature>
<dbReference type="HAMAP" id="MF_00578">
    <property type="entry name" value="Glu_cys_ligase"/>
    <property type="match status" value="1"/>
</dbReference>
<evidence type="ECO:0000256" key="3">
    <source>
        <dbReference type="ARBA" id="ARBA00022598"/>
    </source>
</evidence>
<protein>
    <recommendedName>
        <fullName evidence="2">glutamate--cysteine ligase</fullName>
        <ecNumber evidence="2">6.3.2.2</ecNumber>
    </recommendedName>
</protein>
<organism evidence="9">
    <name type="scientific">hydrothermal vent metagenome</name>
    <dbReference type="NCBI Taxonomy" id="652676"/>
    <lineage>
        <taxon>unclassified sequences</taxon>
        <taxon>metagenomes</taxon>
        <taxon>ecological metagenomes</taxon>
    </lineage>
</organism>
<evidence type="ECO:0000313" key="9">
    <source>
        <dbReference type="EMBL" id="VAW91206.1"/>
    </source>
</evidence>
<dbReference type="GO" id="GO:0005524">
    <property type="term" value="F:ATP binding"/>
    <property type="evidence" value="ECO:0007669"/>
    <property type="project" value="UniProtKB-KW"/>
</dbReference>
<reference evidence="9" key="1">
    <citation type="submission" date="2018-06" db="EMBL/GenBank/DDBJ databases">
        <authorList>
            <person name="Zhirakovskaya E."/>
        </authorList>
    </citation>
    <scope>NUCLEOTIDE SEQUENCE</scope>
</reference>
<comment type="catalytic activity">
    <reaction evidence="7">
        <text>L-cysteine + L-glutamate + ATP = gamma-L-glutamyl-L-cysteine + ADP + phosphate + H(+)</text>
        <dbReference type="Rhea" id="RHEA:13285"/>
        <dbReference type="ChEBI" id="CHEBI:15378"/>
        <dbReference type="ChEBI" id="CHEBI:29985"/>
        <dbReference type="ChEBI" id="CHEBI:30616"/>
        <dbReference type="ChEBI" id="CHEBI:35235"/>
        <dbReference type="ChEBI" id="CHEBI:43474"/>
        <dbReference type="ChEBI" id="CHEBI:58173"/>
        <dbReference type="ChEBI" id="CHEBI:456216"/>
        <dbReference type="EC" id="6.3.2.2"/>
    </reaction>
</comment>
<dbReference type="PANTHER" id="PTHR38761">
    <property type="entry name" value="GLUTAMATE--CYSTEINE LIGASE"/>
    <property type="match status" value="1"/>
</dbReference>
<keyword evidence="6" id="KW-0067">ATP-binding</keyword>
<keyword evidence="3 9" id="KW-0436">Ligase</keyword>
<dbReference type="InterPro" id="IPR007370">
    <property type="entry name" value="Glu_cys_ligase"/>
</dbReference>
<name>A0A3B1AF07_9ZZZZ</name>
<evidence type="ECO:0000256" key="1">
    <source>
        <dbReference type="ARBA" id="ARBA00005006"/>
    </source>
</evidence>
<evidence type="ECO:0000256" key="6">
    <source>
        <dbReference type="ARBA" id="ARBA00022840"/>
    </source>
</evidence>
<dbReference type="GO" id="GO:0004357">
    <property type="term" value="F:glutamate-cysteine ligase activity"/>
    <property type="evidence" value="ECO:0007669"/>
    <property type="project" value="UniProtKB-EC"/>
</dbReference>
<dbReference type="Pfam" id="PF04262">
    <property type="entry name" value="Glu_cys_ligase"/>
    <property type="match status" value="1"/>
</dbReference>
<evidence type="ECO:0000256" key="5">
    <source>
        <dbReference type="ARBA" id="ARBA00022741"/>
    </source>
</evidence>
<dbReference type="PANTHER" id="PTHR38761:SF1">
    <property type="entry name" value="GLUTAMATE--CYSTEINE LIGASE"/>
    <property type="match status" value="1"/>
</dbReference>
<dbReference type="Gene3D" id="3.30.590.20">
    <property type="match status" value="1"/>
</dbReference>
<proteinExistence type="inferred from homology"/>
<evidence type="ECO:0000256" key="4">
    <source>
        <dbReference type="ARBA" id="ARBA00022684"/>
    </source>
</evidence>
<dbReference type="NCBIfam" id="TIGR01434">
    <property type="entry name" value="glu_cys_ligase"/>
    <property type="match status" value="1"/>
</dbReference>
<dbReference type="GO" id="GO:0005829">
    <property type="term" value="C:cytosol"/>
    <property type="evidence" value="ECO:0007669"/>
    <property type="project" value="TreeGrafter"/>
</dbReference>
<evidence type="ECO:0000256" key="7">
    <source>
        <dbReference type="ARBA" id="ARBA00048819"/>
    </source>
</evidence>
<dbReference type="GO" id="GO:0006750">
    <property type="term" value="P:glutathione biosynthetic process"/>
    <property type="evidence" value="ECO:0007669"/>
    <property type="project" value="UniProtKB-KW"/>
</dbReference>
<evidence type="ECO:0000259" key="8">
    <source>
        <dbReference type="Pfam" id="PF04262"/>
    </source>
</evidence>
<accession>A0A3B1AF07</accession>
<dbReference type="EMBL" id="UOFS01000006">
    <property type="protein sequence ID" value="VAW91206.1"/>
    <property type="molecule type" value="Genomic_DNA"/>
</dbReference>
<comment type="pathway">
    <text evidence="1">Sulfur metabolism; glutathione biosynthesis; glutathione from L-cysteine and L-glutamate: step 1/2.</text>
</comment>
<dbReference type="InterPro" id="IPR014746">
    <property type="entry name" value="Gln_synth/guanido_kin_cat_dom"/>
</dbReference>
<dbReference type="EC" id="6.3.2.2" evidence="2"/>
<gene>
    <name evidence="9" type="ORF">MNBD_GAMMA22-2670</name>
</gene>
<dbReference type="AlphaFoldDB" id="A0A3B1AF07"/>
<dbReference type="GO" id="GO:0046872">
    <property type="term" value="F:metal ion binding"/>
    <property type="evidence" value="ECO:0007669"/>
    <property type="project" value="TreeGrafter"/>
</dbReference>
<dbReference type="InterPro" id="IPR006334">
    <property type="entry name" value="Glut_cys_ligase"/>
</dbReference>